<evidence type="ECO:0000313" key="4">
    <source>
        <dbReference type="Proteomes" id="UP000215633"/>
    </source>
</evidence>
<dbReference type="GO" id="GO:0004519">
    <property type="term" value="F:endonuclease activity"/>
    <property type="evidence" value="ECO:0007669"/>
    <property type="project" value="InterPro"/>
</dbReference>
<evidence type="ECO:0000313" key="3">
    <source>
        <dbReference type="EMBL" id="OZI75990.1"/>
    </source>
</evidence>
<dbReference type="GO" id="GO:0003677">
    <property type="term" value="F:DNA binding"/>
    <property type="evidence" value="ECO:0007669"/>
    <property type="project" value="InterPro"/>
</dbReference>
<keyword evidence="4" id="KW-1185">Reference proteome</keyword>
<dbReference type="InterPro" id="IPR007560">
    <property type="entry name" value="Restrct_endonuc_IV_Mrr"/>
</dbReference>
<dbReference type="Proteomes" id="UP000215633">
    <property type="component" value="Unassembled WGS sequence"/>
</dbReference>
<feature type="transmembrane region" description="Helical" evidence="1">
    <location>
        <begin position="41"/>
        <end position="60"/>
    </location>
</feature>
<feature type="domain" description="Restriction endonuclease type IV Mrr" evidence="2">
    <location>
        <begin position="79"/>
        <end position="186"/>
    </location>
</feature>
<dbReference type="RefSeq" id="WP_094806867.1">
    <property type="nucleotide sequence ID" value="NZ_NEVT01000006.1"/>
</dbReference>
<keyword evidence="1" id="KW-0812">Transmembrane</keyword>
<protein>
    <recommendedName>
        <fullName evidence="2">Restriction endonuclease type IV Mrr domain-containing protein</fullName>
    </recommendedName>
</protein>
<gene>
    <name evidence="3" type="ORF">CAL24_12420</name>
</gene>
<dbReference type="Pfam" id="PF04471">
    <property type="entry name" value="Mrr_cat"/>
    <property type="match status" value="1"/>
</dbReference>
<evidence type="ECO:0000256" key="1">
    <source>
        <dbReference type="SAM" id="Phobius"/>
    </source>
</evidence>
<organism evidence="3 4">
    <name type="scientific">Bordetella genomosp. 2</name>
    <dbReference type="NCBI Taxonomy" id="1983456"/>
    <lineage>
        <taxon>Bacteria</taxon>
        <taxon>Pseudomonadati</taxon>
        <taxon>Pseudomonadota</taxon>
        <taxon>Betaproteobacteria</taxon>
        <taxon>Burkholderiales</taxon>
        <taxon>Alcaligenaceae</taxon>
        <taxon>Bordetella</taxon>
    </lineage>
</organism>
<name>A0A261VQY3_9BORD</name>
<dbReference type="AlphaFoldDB" id="A0A261VQY3"/>
<keyword evidence="1" id="KW-0472">Membrane</keyword>
<dbReference type="GO" id="GO:0009307">
    <property type="term" value="P:DNA restriction-modification system"/>
    <property type="evidence" value="ECO:0007669"/>
    <property type="project" value="InterPro"/>
</dbReference>
<feature type="transmembrane region" description="Helical" evidence="1">
    <location>
        <begin position="12"/>
        <end position="35"/>
    </location>
</feature>
<evidence type="ECO:0000259" key="2">
    <source>
        <dbReference type="Pfam" id="PF04471"/>
    </source>
</evidence>
<dbReference type="SUPFAM" id="SSF52980">
    <property type="entry name" value="Restriction endonuclease-like"/>
    <property type="match status" value="1"/>
</dbReference>
<accession>A0A261VQY3</accession>
<proteinExistence type="predicted"/>
<keyword evidence="1" id="KW-1133">Transmembrane helix</keyword>
<reference evidence="4" key="1">
    <citation type="submission" date="2017-05" db="EMBL/GenBank/DDBJ databases">
        <title>Complete and WGS of Bordetella genogroups.</title>
        <authorList>
            <person name="Spilker T."/>
            <person name="Lipuma J."/>
        </authorList>
    </citation>
    <scope>NUCLEOTIDE SEQUENCE [LARGE SCALE GENOMIC DNA]</scope>
    <source>
        <strain evidence="4">AU8256</strain>
    </source>
</reference>
<sequence length="197" mass="20882">MKFMAKNSLFGILLRSRWWISLLVAAALVVVGFAALPPAYAPFPVFAAIPFVAIAGIAAWKQRGKPSRARVEQTAAALAGMPWPAFAATLEAALRRDGCEVRRLDGAAADFEATRAGSGRALVAARRWKAAHVGVEPLQRLEAARAKAGAGESIYVALGEISAAAHAYAGRHNIRFMDAEALARLLPPGAMQTAPRQ</sequence>
<dbReference type="InterPro" id="IPR011335">
    <property type="entry name" value="Restrct_endonuc-II-like"/>
</dbReference>
<comment type="caution">
    <text evidence="3">The sequence shown here is derived from an EMBL/GenBank/DDBJ whole genome shotgun (WGS) entry which is preliminary data.</text>
</comment>
<dbReference type="EMBL" id="NEVT01000006">
    <property type="protein sequence ID" value="OZI75990.1"/>
    <property type="molecule type" value="Genomic_DNA"/>
</dbReference>